<protein>
    <submittedName>
        <fullName evidence="1">Uncharacterized protein</fullName>
    </submittedName>
</protein>
<gene>
    <name evidence="1" type="ORF">E4P82_21180</name>
</gene>
<dbReference type="EMBL" id="SPMZ01000116">
    <property type="protein sequence ID" value="NMQ21501.1"/>
    <property type="molecule type" value="Genomic_DNA"/>
</dbReference>
<evidence type="ECO:0000313" key="1">
    <source>
        <dbReference type="EMBL" id="NMQ21501.1"/>
    </source>
</evidence>
<proteinExistence type="predicted"/>
<accession>A0ABX1TU57</accession>
<comment type="caution">
    <text evidence="1">The sequence shown here is derived from an EMBL/GenBank/DDBJ whole genome shotgun (WGS) entry which is preliminary data.</text>
</comment>
<reference evidence="1 2" key="1">
    <citation type="submission" date="2019-03" db="EMBL/GenBank/DDBJ databases">
        <title>Metabolic reconstructions from genomes of highly enriched 'Candidatus Accumulibacter' and 'Candidatus Competibacter' bioreactor populations.</title>
        <authorList>
            <person name="Annavajhala M.K."/>
            <person name="Welles L."/>
            <person name="Abbas B."/>
            <person name="Sorokin D."/>
            <person name="Park H."/>
            <person name="Van Loosdrecht M."/>
            <person name="Chandran K."/>
        </authorList>
    </citation>
    <scope>NUCLEOTIDE SEQUENCE [LARGE SCALE GENOMIC DNA]</scope>
    <source>
        <strain evidence="1 2">SBR_G</strain>
    </source>
</reference>
<organism evidence="1 2">
    <name type="scientific">Candidatus Competibacter phosphatis</name>
    <dbReference type="NCBI Taxonomy" id="221280"/>
    <lineage>
        <taxon>Bacteria</taxon>
        <taxon>Pseudomonadati</taxon>
        <taxon>Pseudomonadota</taxon>
        <taxon>Gammaproteobacteria</taxon>
        <taxon>Candidatus Competibacteraceae</taxon>
        <taxon>Candidatus Competibacter</taxon>
    </lineage>
</organism>
<sequence>MLEPGDFFLQTVGLLLESGDLLFEFAGRGFYPPLAVDPIPGGLPKPIGRALPRFLNGADHLGVDAERDLFHKIRFFRFHGNLLIYSE</sequence>
<keyword evidence="2" id="KW-1185">Reference proteome</keyword>
<evidence type="ECO:0000313" key="2">
    <source>
        <dbReference type="Proteomes" id="UP000760480"/>
    </source>
</evidence>
<dbReference type="Proteomes" id="UP000760480">
    <property type="component" value="Unassembled WGS sequence"/>
</dbReference>
<name>A0ABX1TU57_9GAMM</name>